<dbReference type="NCBIfam" id="NF033748">
    <property type="entry name" value="class_F_sortase"/>
    <property type="match status" value="1"/>
</dbReference>
<organism evidence="3 4">
    <name type="scientific">Prauserella cavernicola</name>
    <dbReference type="NCBI Taxonomy" id="2800127"/>
    <lineage>
        <taxon>Bacteria</taxon>
        <taxon>Bacillati</taxon>
        <taxon>Actinomycetota</taxon>
        <taxon>Actinomycetes</taxon>
        <taxon>Pseudonocardiales</taxon>
        <taxon>Pseudonocardiaceae</taxon>
        <taxon>Prauserella</taxon>
    </lineage>
</organism>
<keyword evidence="1" id="KW-0378">Hydrolase</keyword>
<sequence length="203" mass="21172">MVVAVAVIVAVLLGSQPDPVATPATPTAAPAEHSERPAAPVSASEPEPSGPLAESRPASLEIPSIGVRTGEVIDLGLEPDGALEVPTDAATAGWYVESPTPGEVGPSIIAGHVDYANVPGVFYRLHELQPGEQLTVHREDGTSVVYTVDRVERYAKAEFPTEEVYGNTDGPELRLITCGGAFDDSTGHYLDNVIAYATMAGVK</sequence>
<proteinExistence type="predicted"/>
<dbReference type="GO" id="GO:0016787">
    <property type="term" value="F:hydrolase activity"/>
    <property type="evidence" value="ECO:0007669"/>
    <property type="project" value="UniProtKB-KW"/>
</dbReference>
<name>A0A934V212_9PSEU</name>
<evidence type="ECO:0000313" key="4">
    <source>
        <dbReference type="Proteomes" id="UP000635245"/>
    </source>
</evidence>
<dbReference type="Pfam" id="PF04203">
    <property type="entry name" value="Sortase"/>
    <property type="match status" value="1"/>
</dbReference>
<dbReference type="InterPro" id="IPR023365">
    <property type="entry name" value="Sortase_dom-sf"/>
</dbReference>
<dbReference type="EMBL" id="JAENJH010000002">
    <property type="protein sequence ID" value="MBK1784406.1"/>
    <property type="molecule type" value="Genomic_DNA"/>
</dbReference>
<feature type="compositionally biased region" description="Low complexity" evidence="2">
    <location>
        <begin position="21"/>
        <end position="47"/>
    </location>
</feature>
<evidence type="ECO:0000256" key="2">
    <source>
        <dbReference type="SAM" id="MobiDB-lite"/>
    </source>
</evidence>
<dbReference type="CDD" id="cd05829">
    <property type="entry name" value="Sortase_F"/>
    <property type="match status" value="1"/>
</dbReference>
<comment type="caution">
    <text evidence="3">The sequence shown here is derived from an EMBL/GenBank/DDBJ whole genome shotgun (WGS) entry which is preliminary data.</text>
</comment>
<evidence type="ECO:0000313" key="3">
    <source>
        <dbReference type="EMBL" id="MBK1784406.1"/>
    </source>
</evidence>
<feature type="region of interest" description="Disordered" evidence="2">
    <location>
        <begin position="18"/>
        <end position="63"/>
    </location>
</feature>
<dbReference type="InterPro" id="IPR005754">
    <property type="entry name" value="Sortase"/>
</dbReference>
<reference evidence="3" key="1">
    <citation type="submission" date="2020-12" db="EMBL/GenBank/DDBJ databases">
        <title>Prauserella sp. ASG 168, a novel actinomycete isolated from cave rock.</title>
        <authorList>
            <person name="Suriyachadkun C."/>
        </authorList>
    </citation>
    <scope>NUCLEOTIDE SEQUENCE</scope>
    <source>
        <strain evidence="3">ASG 168</strain>
    </source>
</reference>
<evidence type="ECO:0000256" key="1">
    <source>
        <dbReference type="ARBA" id="ARBA00022801"/>
    </source>
</evidence>
<keyword evidence="4" id="KW-1185">Reference proteome</keyword>
<dbReference type="SUPFAM" id="SSF63817">
    <property type="entry name" value="Sortase"/>
    <property type="match status" value="1"/>
</dbReference>
<accession>A0A934V212</accession>
<dbReference type="Proteomes" id="UP000635245">
    <property type="component" value="Unassembled WGS sequence"/>
</dbReference>
<protein>
    <submittedName>
        <fullName evidence="3">Class F sortase</fullName>
    </submittedName>
</protein>
<dbReference type="Gene3D" id="2.40.260.10">
    <property type="entry name" value="Sortase"/>
    <property type="match status" value="1"/>
</dbReference>
<dbReference type="InterPro" id="IPR042001">
    <property type="entry name" value="Sortase_F"/>
</dbReference>
<gene>
    <name evidence="3" type="ORF">JHE00_08700</name>
</gene>
<dbReference type="AlphaFoldDB" id="A0A934V212"/>